<name>A0A3N4QBR0_9BACT</name>
<keyword evidence="2" id="KW-1133">Transmembrane helix</keyword>
<feature type="region of interest" description="Disordered" evidence="1">
    <location>
        <begin position="1"/>
        <end position="34"/>
    </location>
</feature>
<dbReference type="AlphaFoldDB" id="A0A3N4QBR0"/>
<dbReference type="RefSeq" id="WP_123845925.1">
    <property type="nucleotide sequence ID" value="NZ_RPDH01000001.1"/>
</dbReference>
<keyword evidence="2" id="KW-0812">Transmembrane</keyword>
<evidence type="ECO:0000313" key="4">
    <source>
        <dbReference type="Proteomes" id="UP000278351"/>
    </source>
</evidence>
<accession>A0A3N4QBR0</accession>
<dbReference type="Proteomes" id="UP000278351">
    <property type="component" value="Unassembled WGS sequence"/>
</dbReference>
<feature type="compositionally biased region" description="Basic and acidic residues" evidence="1">
    <location>
        <begin position="252"/>
        <end position="264"/>
    </location>
</feature>
<gene>
    <name evidence="3" type="ORF">EGT74_07745</name>
</gene>
<protein>
    <submittedName>
        <fullName evidence="3">Uncharacterized protein</fullName>
    </submittedName>
</protein>
<reference evidence="3 4" key="1">
    <citation type="submission" date="2018-11" db="EMBL/GenBank/DDBJ databases">
        <title>Chitinophaga lutea sp.nov., isolate from arsenic contaminated soil.</title>
        <authorList>
            <person name="Zong Y."/>
        </authorList>
    </citation>
    <scope>NUCLEOTIDE SEQUENCE [LARGE SCALE GENOMIC DNA]</scope>
    <source>
        <strain evidence="3 4">ZY74</strain>
    </source>
</reference>
<feature type="region of interest" description="Disordered" evidence="1">
    <location>
        <begin position="85"/>
        <end position="303"/>
    </location>
</feature>
<dbReference type="OrthoDB" id="658035at2"/>
<evidence type="ECO:0000313" key="3">
    <source>
        <dbReference type="EMBL" id="RPE13407.1"/>
    </source>
</evidence>
<keyword evidence="2" id="KW-0472">Membrane</keyword>
<evidence type="ECO:0000256" key="2">
    <source>
        <dbReference type="SAM" id="Phobius"/>
    </source>
</evidence>
<feature type="compositionally biased region" description="Polar residues" evidence="1">
    <location>
        <begin position="216"/>
        <end position="229"/>
    </location>
</feature>
<feature type="compositionally biased region" description="Basic and acidic residues" evidence="1">
    <location>
        <begin position="142"/>
        <end position="167"/>
    </location>
</feature>
<evidence type="ECO:0000256" key="1">
    <source>
        <dbReference type="SAM" id="MobiDB-lite"/>
    </source>
</evidence>
<feature type="compositionally biased region" description="Low complexity" evidence="1">
    <location>
        <begin position="285"/>
        <end position="296"/>
    </location>
</feature>
<proteinExistence type="predicted"/>
<dbReference type="EMBL" id="RPDH01000001">
    <property type="protein sequence ID" value="RPE13407.1"/>
    <property type="molecule type" value="Genomic_DNA"/>
</dbReference>
<feature type="transmembrane region" description="Helical" evidence="2">
    <location>
        <begin position="53"/>
        <end position="73"/>
    </location>
</feature>
<feature type="compositionally biased region" description="Basic and acidic residues" evidence="1">
    <location>
        <begin position="1"/>
        <end position="21"/>
    </location>
</feature>
<sequence length="559" mass="60092">MEERNKNIEQWLREAAAKQEEEQSPFSEKQAGWAALRPRLDGPAAPRFPWMRWLGGAGVLLLGAAVCFMLILGKSDVTTEAVQMEDVGSAQPGNADGSDNTAEMRPVHEDNGPESGSRQGIQSGKKDGERKTGEVQSGNEDGSARDRNDNAGEAQSRNENESLRDGGKSTTGVPSPGIGDRRNNTGGTQPRDENNGSRDGNNIAGDVPRSAGGTRNIRNNSRQSANKTAHATGAMAPSIYSSHGVGAPGSRPENKPHPDGKDKSNAAQKTGTGKSVAPQLHRSITTAKATPAAATTQPGSVRGVEEQHLLLEPAPSIRHLPTKPNAALNASRIEIALRATPQKTPRYVPGGFSVKVAGIPPLDETYGFNIAAEYTFPLKNNIRLRPYLGAGYLTGFSRQYQHHAIYTRPIVGGPSSLFWVDSVGTKFNATALWFGEGGIQGVYALKRWELSAGIHYQYAWKITGKTDSTLATRPDSVHRQPYQTSLFSTGRLPGAGKLLLQAGVGFMIVPQLQGGLRYNLQLHGKKAGNGFTGDVPALPLQSSLEIQLRWYLRENKKTE</sequence>
<comment type="caution">
    <text evidence="3">The sequence shown here is derived from an EMBL/GenBank/DDBJ whole genome shotgun (WGS) entry which is preliminary data.</text>
</comment>
<feature type="compositionally biased region" description="Basic and acidic residues" evidence="1">
    <location>
        <begin position="124"/>
        <end position="133"/>
    </location>
</feature>
<organism evidence="3 4">
    <name type="scientific">Chitinophaga lutea</name>
    <dbReference type="NCBI Taxonomy" id="2488634"/>
    <lineage>
        <taxon>Bacteria</taxon>
        <taxon>Pseudomonadati</taxon>
        <taxon>Bacteroidota</taxon>
        <taxon>Chitinophagia</taxon>
        <taxon>Chitinophagales</taxon>
        <taxon>Chitinophagaceae</taxon>
        <taxon>Chitinophaga</taxon>
    </lineage>
</organism>
<keyword evidence="4" id="KW-1185">Reference proteome</keyword>